<evidence type="ECO:0000256" key="1">
    <source>
        <dbReference type="SAM" id="MobiDB-lite"/>
    </source>
</evidence>
<comment type="caution">
    <text evidence="2">The sequence shown here is derived from an EMBL/GenBank/DDBJ whole genome shotgun (WGS) entry which is preliminary data.</text>
</comment>
<reference evidence="2 3" key="1">
    <citation type="submission" date="2019-05" db="EMBL/GenBank/DDBJ databases">
        <title>Mikania micrantha, genome provides insights into the molecular mechanism of rapid growth.</title>
        <authorList>
            <person name="Liu B."/>
        </authorList>
    </citation>
    <scope>NUCLEOTIDE SEQUENCE [LARGE SCALE GENOMIC DNA]</scope>
    <source>
        <strain evidence="2">NLD-2019</strain>
        <tissue evidence="2">Leaf</tissue>
    </source>
</reference>
<keyword evidence="3" id="KW-1185">Reference proteome</keyword>
<gene>
    <name evidence="2" type="ORF">E3N88_01210</name>
</gene>
<proteinExistence type="predicted"/>
<feature type="region of interest" description="Disordered" evidence="1">
    <location>
        <begin position="137"/>
        <end position="163"/>
    </location>
</feature>
<dbReference type="OrthoDB" id="4062651at2759"/>
<dbReference type="Proteomes" id="UP000326396">
    <property type="component" value="Linkage Group LG1"/>
</dbReference>
<sequence length="185" mass="19950">MCQSHESYKELVFATNGFSGDNCIGKDELVAVKLLDSDSLDADYGEQELDYGVDLFSHDLSGTLAGGGTGESPAIGTPVDDSTPNEVDFALALQASSSSTPISSKVVCNHLKGLGFNNEKGKGLPICNKFTNYEDDSSNNFDNNHVRESNSNRVDDQKTGKMQLGKDWWWKQDGSGGVGKRKGMK</sequence>
<organism evidence="2 3">
    <name type="scientific">Mikania micrantha</name>
    <name type="common">bitter vine</name>
    <dbReference type="NCBI Taxonomy" id="192012"/>
    <lineage>
        <taxon>Eukaryota</taxon>
        <taxon>Viridiplantae</taxon>
        <taxon>Streptophyta</taxon>
        <taxon>Embryophyta</taxon>
        <taxon>Tracheophyta</taxon>
        <taxon>Spermatophyta</taxon>
        <taxon>Magnoliopsida</taxon>
        <taxon>eudicotyledons</taxon>
        <taxon>Gunneridae</taxon>
        <taxon>Pentapetalae</taxon>
        <taxon>asterids</taxon>
        <taxon>campanulids</taxon>
        <taxon>Asterales</taxon>
        <taxon>Asteraceae</taxon>
        <taxon>Asteroideae</taxon>
        <taxon>Heliantheae alliance</taxon>
        <taxon>Eupatorieae</taxon>
        <taxon>Mikania</taxon>
    </lineage>
</organism>
<feature type="compositionally biased region" description="Basic and acidic residues" evidence="1">
    <location>
        <begin position="144"/>
        <end position="159"/>
    </location>
</feature>
<name>A0A5N6Q0C3_9ASTR</name>
<protein>
    <submittedName>
        <fullName evidence="2">Uncharacterized protein</fullName>
    </submittedName>
</protein>
<evidence type="ECO:0000313" key="2">
    <source>
        <dbReference type="EMBL" id="KAD7478074.1"/>
    </source>
</evidence>
<dbReference type="AlphaFoldDB" id="A0A5N6Q0C3"/>
<evidence type="ECO:0000313" key="3">
    <source>
        <dbReference type="Proteomes" id="UP000326396"/>
    </source>
</evidence>
<accession>A0A5N6Q0C3</accession>
<dbReference type="EMBL" id="SZYD01000001">
    <property type="protein sequence ID" value="KAD7478074.1"/>
    <property type="molecule type" value="Genomic_DNA"/>
</dbReference>